<sequence>MGGGELDAAMGAAWVRHQRVPGACPAEGVARGKTCFPMLKRTLDIAKLKSFY</sequence>
<reference evidence="1" key="1">
    <citation type="submission" date="2014-09" db="EMBL/GenBank/DDBJ databases">
        <authorList>
            <person name="Magalhaes I.L.F."/>
            <person name="Oliveira U."/>
            <person name="Santos F.R."/>
            <person name="Vidigal T.H.D.A."/>
            <person name="Brescovit A.D."/>
            <person name="Santos A.J."/>
        </authorList>
    </citation>
    <scope>NUCLEOTIDE SEQUENCE</scope>
    <source>
        <tissue evidence="1">Shoot tissue taken approximately 20 cm above the soil surface</tissue>
    </source>
</reference>
<dbReference type="AlphaFoldDB" id="A0A0A9CIF1"/>
<protein>
    <submittedName>
        <fullName evidence="1">Uncharacterized protein</fullName>
    </submittedName>
</protein>
<accession>A0A0A9CIF1</accession>
<name>A0A0A9CIF1_ARUDO</name>
<proteinExistence type="predicted"/>
<dbReference type="EMBL" id="GBRH01226583">
    <property type="protein sequence ID" value="JAD71312.1"/>
    <property type="molecule type" value="Transcribed_RNA"/>
</dbReference>
<organism evidence="1">
    <name type="scientific">Arundo donax</name>
    <name type="common">Giant reed</name>
    <name type="synonym">Donax arundinaceus</name>
    <dbReference type="NCBI Taxonomy" id="35708"/>
    <lineage>
        <taxon>Eukaryota</taxon>
        <taxon>Viridiplantae</taxon>
        <taxon>Streptophyta</taxon>
        <taxon>Embryophyta</taxon>
        <taxon>Tracheophyta</taxon>
        <taxon>Spermatophyta</taxon>
        <taxon>Magnoliopsida</taxon>
        <taxon>Liliopsida</taxon>
        <taxon>Poales</taxon>
        <taxon>Poaceae</taxon>
        <taxon>PACMAD clade</taxon>
        <taxon>Arundinoideae</taxon>
        <taxon>Arundineae</taxon>
        <taxon>Arundo</taxon>
    </lineage>
</organism>
<evidence type="ECO:0000313" key="1">
    <source>
        <dbReference type="EMBL" id="JAD71312.1"/>
    </source>
</evidence>
<reference evidence="1" key="2">
    <citation type="journal article" date="2015" name="Data Brief">
        <title>Shoot transcriptome of the giant reed, Arundo donax.</title>
        <authorList>
            <person name="Barrero R.A."/>
            <person name="Guerrero F.D."/>
            <person name="Moolhuijzen P."/>
            <person name="Goolsby J.A."/>
            <person name="Tidwell J."/>
            <person name="Bellgard S.E."/>
            <person name="Bellgard M.I."/>
        </authorList>
    </citation>
    <scope>NUCLEOTIDE SEQUENCE</scope>
    <source>
        <tissue evidence="1">Shoot tissue taken approximately 20 cm above the soil surface</tissue>
    </source>
</reference>